<dbReference type="Proteomes" id="UP000239936">
    <property type="component" value="Unassembled WGS sequence"/>
</dbReference>
<dbReference type="AlphaFoldDB" id="A0A2S7XUZ8"/>
<accession>A0A2S7XUZ8</accession>
<proteinExistence type="predicted"/>
<reference evidence="1 2" key="1">
    <citation type="submission" date="2018-01" db="EMBL/GenBank/DDBJ databases">
        <title>The complete genome sequence of Chromatium okenii LaCa, a purple sulfur bacterium with a turbulent life.</title>
        <authorList>
            <person name="Luedin S.M."/>
            <person name="Liechti N."/>
            <person name="Storelli N."/>
            <person name="Danza F."/>
            <person name="Wittwer M."/>
            <person name="Pothier J.F."/>
            <person name="Tonolla M.A."/>
        </authorList>
    </citation>
    <scope>NUCLEOTIDE SEQUENCE [LARGE SCALE GENOMIC DNA]</scope>
    <source>
        <strain evidence="1 2">LaCa</strain>
    </source>
</reference>
<name>A0A2S7XUZ8_9GAMM</name>
<evidence type="ECO:0000313" key="2">
    <source>
        <dbReference type="Proteomes" id="UP000239936"/>
    </source>
</evidence>
<organism evidence="1 2">
    <name type="scientific">Chromatium okenii</name>
    <dbReference type="NCBI Taxonomy" id="61644"/>
    <lineage>
        <taxon>Bacteria</taxon>
        <taxon>Pseudomonadati</taxon>
        <taxon>Pseudomonadota</taxon>
        <taxon>Gammaproteobacteria</taxon>
        <taxon>Chromatiales</taxon>
        <taxon>Chromatiaceae</taxon>
        <taxon>Chromatium</taxon>
    </lineage>
</organism>
<protein>
    <submittedName>
        <fullName evidence="1">Uncharacterized protein</fullName>
    </submittedName>
</protein>
<comment type="caution">
    <text evidence="1">The sequence shown here is derived from an EMBL/GenBank/DDBJ whole genome shotgun (WGS) entry which is preliminary data.</text>
</comment>
<keyword evidence="2" id="KW-1185">Reference proteome</keyword>
<dbReference type="EMBL" id="PPGH01000013">
    <property type="protein sequence ID" value="PQJ97333.1"/>
    <property type="molecule type" value="Genomic_DNA"/>
</dbReference>
<sequence>MPKSKSDIDPPVNSILEESSLTVAVVSSPTNNLLPLMKVTFFEVNCPRLTLPNVNDFPA</sequence>
<gene>
    <name evidence="1" type="ORF">CXB77_02020</name>
</gene>
<evidence type="ECO:0000313" key="1">
    <source>
        <dbReference type="EMBL" id="PQJ97333.1"/>
    </source>
</evidence>